<proteinExistence type="predicted"/>
<dbReference type="AlphaFoldDB" id="G8R1S9"/>
<evidence type="ECO:0000313" key="2">
    <source>
        <dbReference type="Proteomes" id="UP000005631"/>
    </source>
</evidence>
<dbReference type="RefSeq" id="WP_014202211.1">
    <property type="nucleotide sequence ID" value="NC_016599.1"/>
</dbReference>
<dbReference type="HOGENOM" id="CLU_1114929_0_0_10"/>
<dbReference type="EMBL" id="CP003156">
    <property type="protein sequence ID" value="AEV32855.1"/>
    <property type="molecule type" value="Genomic_DNA"/>
</dbReference>
<accession>G8R1S9</accession>
<protein>
    <recommendedName>
        <fullName evidence="3">Outer membrane protein beta-barrel domain-containing protein</fullName>
    </recommendedName>
</protein>
<evidence type="ECO:0008006" key="3">
    <source>
        <dbReference type="Google" id="ProtNLM"/>
    </source>
</evidence>
<dbReference type="KEGG" id="oho:Oweho_1876"/>
<keyword evidence="2" id="KW-1185">Reference proteome</keyword>
<gene>
    <name evidence="1" type="ordered locus">Oweho_1876</name>
</gene>
<evidence type="ECO:0000313" key="1">
    <source>
        <dbReference type="EMBL" id="AEV32855.1"/>
    </source>
</evidence>
<organism evidence="1 2">
    <name type="scientific">Owenweeksia hongkongensis (strain DSM 17368 / CIP 108786 / JCM 12287 / NRRL B-23963 / UST20020801)</name>
    <dbReference type="NCBI Taxonomy" id="926562"/>
    <lineage>
        <taxon>Bacteria</taxon>
        <taxon>Pseudomonadati</taxon>
        <taxon>Bacteroidota</taxon>
        <taxon>Flavobacteriia</taxon>
        <taxon>Flavobacteriales</taxon>
        <taxon>Owenweeksiaceae</taxon>
        <taxon>Owenweeksia</taxon>
    </lineage>
</organism>
<dbReference type="STRING" id="926562.Oweho_1876"/>
<sequence>MKKLFTLALVAVGLSLSAQKKKDDIVYYDDANVKHSKFGIALITNPNFSDRRLINNETPEGGDFLLTNNRAIGSFQLNYGIDIIYSLGSALDISVGFGHGGISYKVEDVLVNDYESQPGDTTTFVADFTNSARWYTIPFKFNFNTSINDIWDLEVVPAIQVNLPYEYTSEVKPVNSMIQEYTYDGDDDLNSPTFTVGLSLGGTYKFADNWGLIVRGNVSYMLNALIEQPNYPRETTLSFGIDLGLKYSF</sequence>
<dbReference type="eggNOG" id="ENOG50344Y8">
    <property type="taxonomic scope" value="Bacteria"/>
</dbReference>
<reference evidence="1 2" key="1">
    <citation type="journal article" date="2012" name="Stand. Genomic Sci.">
        <title>Genome sequence of the orange-pigmented seawater bacterium Owenweeksia hongkongensis type strain (UST20020801(T)).</title>
        <authorList>
            <person name="Riedel T."/>
            <person name="Held B."/>
            <person name="Nolan M."/>
            <person name="Lucas S."/>
            <person name="Lapidus A."/>
            <person name="Tice H."/>
            <person name="Del Rio T.G."/>
            <person name="Cheng J.F."/>
            <person name="Han C."/>
            <person name="Tapia R."/>
            <person name="Goodwin L.A."/>
            <person name="Pitluck S."/>
            <person name="Liolios K."/>
            <person name="Mavromatis K."/>
            <person name="Pagani I."/>
            <person name="Ivanova N."/>
            <person name="Mikhailova N."/>
            <person name="Pati A."/>
            <person name="Chen A."/>
            <person name="Palaniappan K."/>
            <person name="Rohde M."/>
            <person name="Tindall B.J."/>
            <person name="Detter J.C."/>
            <person name="Goker M."/>
            <person name="Woyke T."/>
            <person name="Bristow J."/>
            <person name="Eisen J.A."/>
            <person name="Markowitz V."/>
            <person name="Hugenholtz P."/>
            <person name="Klenk H.P."/>
            <person name="Kyrpides N.C."/>
        </authorList>
    </citation>
    <scope>NUCLEOTIDE SEQUENCE</scope>
    <source>
        <strain evidence="2">DSM 17368 / JCM 12287 / NRRL B-23963</strain>
    </source>
</reference>
<name>G8R1S9_OWEHD</name>
<dbReference type="Proteomes" id="UP000005631">
    <property type="component" value="Chromosome"/>
</dbReference>